<dbReference type="AlphaFoldDB" id="A0A139ASM3"/>
<organism evidence="1 2">
    <name type="scientific">Gonapodya prolifera (strain JEL478)</name>
    <name type="common">Monoblepharis prolifera</name>
    <dbReference type="NCBI Taxonomy" id="1344416"/>
    <lineage>
        <taxon>Eukaryota</taxon>
        <taxon>Fungi</taxon>
        <taxon>Fungi incertae sedis</taxon>
        <taxon>Chytridiomycota</taxon>
        <taxon>Chytridiomycota incertae sedis</taxon>
        <taxon>Monoblepharidomycetes</taxon>
        <taxon>Monoblepharidales</taxon>
        <taxon>Gonapodyaceae</taxon>
        <taxon>Gonapodya</taxon>
    </lineage>
</organism>
<accession>A0A139ASM3</accession>
<sequence>MENGHLKMIWLRGCELWWMVYGVLYLDIAVRRQSTHIVLVNLEHMKLALSHHQMKVSSWDLLMTANRSLNDTCSMRADGQVGKLWVLEAKPFEASDQAKENDKEKLVKEGLALLRDKCTHCSRPNCNRLFFVTLAQLNGAVLDVHNLVEAGPDVRHALRVSFCKIDFLNDKPKKILMNLLRMRTLIFANAAASGKLG</sequence>
<reference evidence="1 2" key="1">
    <citation type="journal article" date="2015" name="Genome Biol. Evol.">
        <title>Phylogenomic analyses indicate that early fungi evolved digesting cell walls of algal ancestors of land plants.</title>
        <authorList>
            <person name="Chang Y."/>
            <person name="Wang S."/>
            <person name="Sekimoto S."/>
            <person name="Aerts A.L."/>
            <person name="Choi C."/>
            <person name="Clum A."/>
            <person name="LaButti K.M."/>
            <person name="Lindquist E.A."/>
            <person name="Yee Ngan C."/>
            <person name="Ohm R.A."/>
            <person name="Salamov A.A."/>
            <person name="Grigoriev I.V."/>
            <person name="Spatafora J.W."/>
            <person name="Berbee M.L."/>
        </authorList>
    </citation>
    <scope>NUCLEOTIDE SEQUENCE [LARGE SCALE GENOMIC DNA]</scope>
    <source>
        <strain evidence="1 2">JEL478</strain>
    </source>
</reference>
<evidence type="ECO:0000313" key="1">
    <source>
        <dbReference type="EMBL" id="KXS19654.1"/>
    </source>
</evidence>
<protein>
    <submittedName>
        <fullName evidence="1">Uncharacterized protein</fullName>
    </submittedName>
</protein>
<name>A0A139ASM3_GONPJ</name>
<gene>
    <name evidence="1" type="ORF">M427DRAFT_426846</name>
</gene>
<keyword evidence="2" id="KW-1185">Reference proteome</keyword>
<dbReference type="EMBL" id="KQ965737">
    <property type="protein sequence ID" value="KXS19654.1"/>
    <property type="molecule type" value="Genomic_DNA"/>
</dbReference>
<proteinExistence type="predicted"/>
<dbReference type="Proteomes" id="UP000070544">
    <property type="component" value="Unassembled WGS sequence"/>
</dbReference>
<evidence type="ECO:0000313" key="2">
    <source>
        <dbReference type="Proteomes" id="UP000070544"/>
    </source>
</evidence>